<gene>
    <name evidence="2" type="ORF">THC_0704</name>
</gene>
<dbReference type="InterPro" id="IPR011600">
    <property type="entry name" value="Pept_C14_caspase"/>
</dbReference>
<protein>
    <recommendedName>
        <fullName evidence="1">Caspase family p20 domain-containing protein</fullName>
    </recommendedName>
</protein>
<organism evidence="2 3">
    <name type="scientific">Caldimicrobium thiodismutans</name>
    <dbReference type="NCBI Taxonomy" id="1653476"/>
    <lineage>
        <taxon>Bacteria</taxon>
        <taxon>Pseudomonadati</taxon>
        <taxon>Thermodesulfobacteriota</taxon>
        <taxon>Thermodesulfobacteria</taxon>
        <taxon>Thermodesulfobacteriales</taxon>
        <taxon>Thermodesulfobacteriaceae</taxon>
        <taxon>Caldimicrobium</taxon>
    </lineage>
</organism>
<reference evidence="3" key="2">
    <citation type="journal article" date="2016" name="Int. J. Syst. Evol. Microbiol.">
        <title>Caldimicrobium thiodismutans sp. nov., a sulfur-disproportionating bacterium isolated from a hot spring.</title>
        <authorList>
            <person name="Kojima H."/>
            <person name="Umezawa K."/>
            <person name="Fukui M."/>
        </authorList>
    </citation>
    <scope>NUCLEOTIDE SEQUENCE [LARGE SCALE GENOMIC DNA]</scope>
    <source>
        <strain evidence="3">TF1</strain>
    </source>
</reference>
<reference evidence="2 3" key="1">
    <citation type="journal article" date="2016" name="Int. J. Syst. Evol. Microbiol.">
        <title>Caldimicrobium thiodismutans sp. nov., a sulfur-disproportionating bacterium isolated from a hot spring, and emended description of the genus Caldimicrobium.</title>
        <authorList>
            <person name="Kojima H."/>
            <person name="Umezawa K."/>
            <person name="Fukui M."/>
        </authorList>
    </citation>
    <scope>NUCLEOTIDE SEQUENCE [LARGE SCALE GENOMIC DNA]</scope>
    <source>
        <strain evidence="2 3">TF1</strain>
    </source>
</reference>
<dbReference type="GO" id="GO:0006508">
    <property type="term" value="P:proteolysis"/>
    <property type="evidence" value="ECO:0007669"/>
    <property type="project" value="InterPro"/>
</dbReference>
<dbReference type="RefSeq" id="WP_068513401.1">
    <property type="nucleotide sequence ID" value="NZ_AP014945.1"/>
</dbReference>
<accession>A0A0U5AV21</accession>
<evidence type="ECO:0000259" key="1">
    <source>
        <dbReference type="PROSITE" id="PS50208"/>
    </source>
</evidence>
<name>A0A0U5AV21_9BACT</name>
<feature type="domain" description="Caspase family p20" evidence="1">
    <location>
        <begin position="154"/>
        <end position="233"/>
    </location>
</feature>
<dbReference type="OrthoDB" id="9767236at2"/>
<keyword evidence="3" id="KW-1185">Reference proteome</keyword>
<proteinExistence type="predicted"/>
<dbReference type="InterPro" id="IPR001309">
    <property type="entry name" value="Pept_C14_p20"/>
</dbReference>
<dbReference type="InterPro" id="IPR029030">
    <property type="entry name" value="Caspase-like_dom_sf"/>
</dbReference>
<dbReference type="Pfam" id="PF00656">
    <property type="entry name" value="Peptidase_C14"/>
    <property type="match status" value="1"/>
</dbReference>
<evidence type="ECO:0000313" key="2">
    <source>
        <dbReference type="EMBL" id="BAU23096.1"/>
    </source>
</evidence>
<dbReference type="AlphaFoldDB" id="A0A0U5AV21"/>
<dbReference type="STRING" id="1653476.THC_0704"/>
<sequence>MKKLSDLQKYKFFIFVILTILSISYFSKSIAYDYDTASQYDEVKDRINEAFNKAGIFEAYVQLDEKTRMYELKGKYRTYDEFLYAYMIAQAIAGVKNVSPVYSIKHAVIIHTPIERCLPYALLKKPCPHLAKKDYKEDSQAAKEIEKKLGEKPSNKYALVIGVSSFKNKQIPGVPGADNDALIWGKYLESEGFKVIYLLNENATKEKVNLAVDEIIKRMKENDIFVFFAASHGTPKKPDGEVGIVLYDSGDIQKGKVGCGYAPPNEPHLQAANKMCYLVKDSFSLKEGILDKLANKKVVFIPILDACYSGDALRSYLGEVIKSEEVAPLDFYEKRLREEAPASLYMVLSSSSGFRQAYGADVRSFTEVEKVFKRSISEVPFTAKDIKKESELAHGIFSFYFVNGLKLNEGYIARTYNQVKDIIDRESERVCLKERGRSIRVISECPKGGQNPVLLRIRKEEFKF</sequence>
<dbReference type="SUPFAM" id="SSF52129">
    <property type="entry name" value="Caspase-like"/>
    <property type="match status" value="1"/>
</dbReference>
<dbReference type="Proteomes" id="UP000068196">
    <property type="component" value="Chromosome"/>
</dbReference>
<dbReference type="KEGG" id="cthi:THC_0704"/>
<dbReference type="GO" id="GO:0004197">
    <property type="term" value="F:cysteine-type endopeptidase activity"/>
    <property type="evidence" value="ECO:0007669"/>
    <property type="project" value="InterPro"/>
</dbReference>
<dbReference type="Gene3D" id="3.40.50.1460">
    <property type="match status" value="1"/>
</dbReference>
<evidence type="ECO:0000313" key="3">
    <source>
        <dbReference type="Proteomes" id="UP000068196"/>
    </source>
</evidence>
<dbReference type="EMBL" id="AP014945">
    <property type="protein sequence ID" value="BAU23096.1"/>
    <property type="molecule type" value="Genomic_DNA"/>
</dbReference>
<dbReference type="PROSITE" id="PS50208">
    <property type="entry name" value="CASPASE_P20"/>
    <property type="match status" value="1"/>
</dbReference>